<keyword evidence="3 10" id="KW-0328">Glycosyltransferase</keyword>
<dbReference type="PANTHER" id="PTHR33908">
    <property type="entry name" value="MANNOSYLTRANSFERASE YKCB-RELATED"/>
    <property type="match status" value="1"/>
</dbReference>
<keyword evidence="4 10" id="KW-0808">Transferase</keyword>
<proteinExistence type="predicted"/>
<feature type="transmembrane region" description="Helical" evidence="8">
    <location>
        <begin position="427"/>
        <end position="447"/>
    </location>
</feature>
<feature type="transmembrane region" description="Helical" evidence="8">
    <location>
        <begin position="53"/>
        <end position="73"/>
    </location>
</feature>
<keyword evidence="7 8" id="KW-0472">Membrane</keyword>
<evidence type="ECO:0000256" key="4">
    <source>
        <dbReference type="ARBA" id="ARBA00022679"/>
    </source>
</evidence>
<evidence type="ECO:0000256" key="3">
    <source>
        <dbReference type="ARBA" id="ARBA00022676"/>
    </source>
</evidence>
<dbReference type="AlphaFoldDB" id="A0A2N9L4I7"/>
<name>A0A2N9L4I7_9BACT</name>
<evidence type="ECO:0000256" key="5">
    <source>
        <dbReference type="ARBA" id="ARBA00022692"/>
    </source>
</evidence>
<feature type="transmembrane region" description="Helical" evidence="8">
    <location>
        <begin position="271"/>
        <end position="289"/>
    </location>
</feature>
<dbReference type="GO" id="GO:0009103">
    <property type="term" value="P:lipopolysaccharide biosynthetic process"/>
    <property type="evidence" value="ECO:0007669"/>
    <property type="project" value="UniProtKB-ARBA"/>
</dbReference>
<gene>
    <name evidence="10" type="ORF">SBA5_140016</name>
</gene>
<evidence type="ECO:0000256" key="8">
    <source>
        <dbReference type="SAM" id="Phobius"/>
    </source>
</evidence>
<feature type="transmembrane region" description="Helical" evidence="8">
    <location>
        <begin position="459"/>
        <end position="477"/>
    </location>
</feature>
<reference evidence="11" key="1">
    <citation type="submission" date="2018-02" db="EMBL/GenBank/DDBJ databases">
        <authorList>
            <person name="Hausmann B."/>
        </authorList>
    </citation>
    <scope>NUCLEOTIDE SEQUENCE [LARGE SCALE GENOMIC DNA]</scope>
    <source>
        <strain evidence="11">Peat soil MAG SbA5</strain>
    </source>
</reference>
<evidence type="ECO:0000256" key="6">
    <source>
        <dbReference type="ARBA" id="ARBA00022989"/>
    </source>
</evidence>
<feature type="transmembrane region" description="Helical" evidence="8">
    <location>
        <begin position="489"/>
        <end position="510"/>
    </location>
</feature>
<feature type="transmembrane region" description="Helical" evidence="8">
    <location>
        <begin position="231"/>
        <end position="259"/>
    </location>
</feature>
<dbReference type="EMBL" id="OKRB01000046">
    <property type="protein sequence ID" value="SPE18149.1"/>
    <property type="molecule type" value="Genomic_DNA"/>
</dbReference>
<feature type="transmembrane region" description="Helical" evidence="8">
    <location>
        <begin position="321"/>
        <end position="351"/>
    </location>
</feature>
<protein>
    <submittedName>
        <fullName evidence="10">Dolichyl-phosphate-mannose-protein mannosyltransferase family protein</fullName>
    </submittedName>
</protein>
<feature type="domain" description="Glycosyltransferase RgtA/B/C/D-like" evidence="9">
    <location>
        <begin position="130"/>
        <end position="287"/>
    </location>
</feature>
<evidence type="ECO:0000259" key="9">
    <source>
        <dbReference type="Pfam" id="PF13231"/>
    </source>
</evidence>
<feature type="transmembrane region" description="Helical" evidence="8">
    <location>
        <begin position="150"/>
        <end position="170"/>
    </location>
</feature>
<dbReference type="GO" id="GO:0010041">
    <property type="term" value="P:response to iron(III) ion"/>
    <property type="evidence" value="ECO:0007669"/>
    <property type="project" value="TreeGrafter"/>
</dbReference>
<dbReference type="InterPro" id="IPR050297">
    <property type="entry name" value="LipidA_mod_glycosyltrf_83"/>
</dbReference>
<dbReference type="GO" id="GO:0016763">
    <property type="term" value="F:pentosyltransferase activity"/>
    <property type="evidence" value="ECO:0007669"/>
    <property type="project" value="TreeGrafter"/>
</dbReference>
<feature type="transmembrane region" description="Helical" evidence="8">
    <location>
        <begin position="372"/>
        <end position="391"/>
    </location>
</feature>
<organism evidence="10 11">
    <name type="scientific">Candidatus Sulfuritelmatomonas gaucii</name>
    <dbReference type="NCBI Taxonomy" id="2043161"/>
    <lineage>
        <taxon>Bacteria</taxon>
        <taxon>Pseudomonadati</taxon>
        <taxon>Acidobacteriota</taxon>
        <taxon>Terriglobia</taxon>
        <taxon>Terriglobales</taxon>
        <taxon>Acidobacteriaceae</taxon>
        <taxon>Candidatus Sulfuritelmatomonas</taxon>
    </lineage>
</organism>
<evidence type="ECO:0000313" key="10">
    <source>
        <dbReference type="EMBL" id="SPE18149.1"/>
    </source>
</evidence>
<dbReference type="Pfam" id="PF13231">
    <property type="entry name" value="PMT_2"/>
    <property type="match status" value="1"/>
</dbReference>
<sequence>MLRSASVTAQIMTFVLRKQGCRTLLGELPRMEIPVEPSPKDSLLHPRWRMPRWATVSEALVFLCFSVFFLVYGTTPLVGGDGLGLVGADEPRYAQIAHEMLVRFDSAHTLSGRLSACVTPYLYGRPWLEKPALYYWRAMFVFQDFGVHDWAARLPSASFAFIMVGLIYLHMKRFRPGGHLDAALITVACVGIMAFSRGASTDMQMAAPLSIGLLGWYAWYETNSKFWLYDIYFFTGLATLAKGPVAPLLAALIIVAFAFLRKEWRILPRSLWWPGVVLYFAMVLPWFIAVQHQNPTFFREFFLEHNLQRFATDRYQHAQPFWYYFVVAVLALMPWAVIAIRALIDGIMTSVAEWRLRHSRAGKPLPTRPGDAFPEFLVLWSLIPIVFFSFSQSKLPGYILPAIPPITILTGDYLFRRRQPGLNRWILLGHAVVCGVTALVVLLLPWFVVHGAQMPPAHALTAASMAGVGAALLILVVTRGFGVIRLRTATCGILVVLVLFIYGAGPAFGIPGIPASKRVIHLLDRTYSARPLAEQLGSLVPADETVAVFRVRRDIEYGLSFYRNREVVNYEESGVPDEQHVLVARVQGKHGADLETQAALEEYLEGRRYEPLFRWPEQGLEIYLVGSR</sequence>
<evidence type="ECO:0000256" key="2">
    <source>
        <dbReference type="ARBA" id="ARBA00022475"/>
    </source>
</evidence>
<dbReference type="GO" id="GO:0005886">
    <property type="term" value="C:plasma membrane"/>
    <property type="evidence" value="ECO:0007669"/>
    <property type="project" value="UniProtKB-SubCell"/>
</dbReference>
<comment type="subcellular location">
    <subcellularLocation>
        <location evidence="1">Cell membrane</location>
        <topology evidence="1">Multi-pass membrane protein</topology>
    </subcellularLocation>
</comment>
<feature type="transmembrane region" description="Helical" evidence="8">
    <location>
        <begin position="182"/>
        <end position="200"/>
    </location>
</feature>
<evidence type="ECO:0000256" key="7">
    <source>
        <dbReference type="ARBA" id="ARBA00023136"/>
    </source>
</evidence>
<keyword evidence="6 8" id="KW-1133">Transmembrane helix</keyword>
<evidence type="ECO:0000313" key="11">
    <source>
        <dbReference type="Proteomes" id="UP000239735"/>
    </source>
</evidence>
<keyword evidence="5 8" id="KW-0812">Transmembrane</keyword>
<keyword evidence="2" id="KW-1003">Cell membrane</keyword>
<evidence type="ECO:0000256" key="1">
    <source>
        <dbReference type="ARBA" id="ARBA00004651"/>
    </source>
</evidence>
<dbReference type="InterPro" id="IPR038731">
    <property type="entry name" value="RgtA/B/C-like"/>
</dbReference>
<accession>A0A2N9L4I7</accession>
<dbReference type="Proteomes" id="UP000239735">
    <property type="component" value="Unassembled WGS sequence"/>
</dbReference>
<dbReference type="PANTHER" id="PTHR33908:SF3">
    <property type="entry name" value="UNDECAPRENYL PHOSPHATE-ALPHA-4-AMINO-4-DEOXY-L-ARABINOSE ARABINOSYL TRANSFERASE"/>
    <property type="match status" value="1"/>
</dbReference>